<dbReference type="PANTHER" id="PTHR43785:SF12">
    <property type="entry name" value="TYPE-1 GLUTAMINE SYNTHETASE 2"/>
    <property type="match status" value="1"/>
</dbReference>
<sequence length="436" mass="47191">MIAKPMIFAALSDLSGKTRGKAFPADQLQKRLESGMGWVPTNVQITCFDTIADSPFGSFGDLALVPDQSAEVAVDFEDGSPREHFMLGDIRTLEGAPWGFCTRSILRQALTRLNTLTGARLQASFEHEFQFARGSTLVHQGFGLQGHSEHARFGEALMAALEKAGLKPDSFICEYGPDQFEVTIAPEEGVRAADAAVITRELTRMTARRVDQCATFTPIRDVASVGNGVHIHMSFLGEAGPITYDAAGEHGMSALTAAFSAGVLKYLESILALTAPSVISYERLTPHRWSAAFNNLGLRDREASLRICPVTAKDAEGIARQFNIEYRAADAAASPHLALAAIIHAGCQGIEEKLAAPKVTEEDLSLLDESGLAAKGFVRLPQTLEEALDRFAANKTVTGWFDPLFAEVYVSHKKAEAAFLEGMDTGQKCTAYEEVY</sequence>
<comment type="cofactor">
    <cofactor evidence="1">
        <name>Mg(2+)</name>
        <dbReference type="ChEBI" id="CHEBI:18420"/>
    </cofactor>
</comment>
<evidence type="ECO:0000259" key="9">
    <source>
        <dbReference type="PROSITE" id="PS51987"/>
    </source>
</evidence>
<reference evidence="11" key="1">
    <citation type="submission" date="2015-07" db="EMBL/GenBank/DDBJ databases">
        <authorList>
            <person name="Rodrigo-Torres Lidia"/>
            <person name="Arahal R.David."/>
        </authorList>
    </citation>
    <scope>NUCLEOTIDE SEQUENCE [LARGE SCALE GENOMIC DNA]</scope>
    <source>
        <strain evidence="11">CECT 5096</strain>
    </source>
</reference>
<evidence type="ECO:0000256" key="4">
    <source>
        <dbReference type="ARBA" id="ARBA00022741"/>
    </source>
</evidence>
<keyword evidence="11" id="KW-1185">Reference proteome</keyword>
<dbReference type="Gene3D" id="3.10.20.70">
    <property type="entry name" value="Glutamine synthetase, N-terminal domain"/>
    <property type="match status" value="1"/>
</dbReference>
<dbReference type="GO" id="GO:0005524">
    <property type="term" value="F:ATP binding"/>
    <property type="evidence" value="ECO:0007669"/>
    <property type="project" value="UniProtKB-KW"/>
</dbReference>
<gene>
    <name evidence="10" type="primary">glnA_1</name>
    <name evidence="10" type="ORF">LA5096_00741</name>
</gene>
<dbReference type="InterPro" id="IPR008146">
    <property type="entry name" value="Gln_synth_cat_dom"/>
</dbReference>
<dbReference type="SMART" id="SM01230">
    <property type="entry name" value="Gln-synt_C"/>
    <property type="match status" value="1"/>
</dbReference>
<dbReference type="Gene3D" id="3.30.590.10">
    <property type="entry name" value="Glutamine synthetase/guanido kinase, catalytic domain"/>
    <property type="match status" value="1"/>
</dbReference>
<dbReference type="EC" id="6.3.1.2" evidence="10"/>
<evidence type="ECO:0000256" key="2">
    <source>
        <dbReference type="ARBA" id="ARBA00003117"/>
    </source>
</evidence>
<comment type="similarity">
    <text evidence="7 8">Belongs to the glutamine synthetase family.</text>
</comment>
<evidence type="ECO:0000256" key="6">
    <source>
        <dbReference type="ARBA" id="ARBA00023231"/>
    </source>
</evidence>
<dbReference type="OrthoDB" id="9789509at2"/>
<dbReference type="GO" id="GO:0006542">
    <property type="term" value="P:glutamine biosynthetic process"/>
    <property type="evidence" value="ECO:0007669"/>
    <property type="project" value="InterPro"/>
</dbReference>
<dbReference type="PROSITE" id="PS51987">
    <property type="entry name" value="GS_CATALYTIC"/>
    <property type="match status" value="1"/>
</dbReference>
<dbReference type="RefSeq" id="WP_055116776.1">
    <property type="nucleotide sequence ID" value="NZ_CXWA01000003.1"/>
</dbReference>
<dbReference type="InterPro" id="IPR014746">
    <property type="entry name" value="Gln_synth/guanido_kin_cat_dom"/>
</dbReference>
<dbReference type="STRING" id="311410.LA5095_03375"/>
<dbReference type="EMBL" id="CXWC01000001">
    <property type="protein sequence ID" value="CTQ65372.1"/>
    <property type="molecule type" value="Genomic_DNA"/>
</dbReference>
<feature type="domain" description="GS catalytic" evidence="9">
    <location>
        <begin position="102"/>
        <end position="436"/>
    </location>
</feature>
<protein>
    <submittedName>
        <fullName evidence="10">Glutamine synthetase</fullName>
        <ecNumber evidence="10">6.3.1.2</ecNumber>
    </submittedName>
</protein>
<evidence type="ECO:0000256" key="8">
    <source>
        <dbReference type="RuleBase" id="RU000384"/>
    </source>
</evidence>
<organism evidence="10 11">
    <name type="scientific">Roseibium album</name>
    <dbReference type="NCBI Taxonomy" id="311410"/>
    <lineage>
        <taxon>Bacteria</taxon>
        <taxon>Pseudomonadati</taxon>
        <taxon>Pseudomonadota</taxon>
        <taxon>Alphaproteobacteria</taxon>
        <taxon>Hyphomicrobiales</taxon>
        <taxon>Stappiaceae</taxon>
        <taxon>Roseibium</taxon>
    </lineage>
</organism>
<dbReference type="Pfam" id="PF00120">
    <property type="entry name" value="Gln-synt_C"/>
    <property type="match status" value="1"/>
</dbReference>
<evidence type="ECO:0000313" key="10">
    <source>
        <dbReference type="EMBL" id="CTQ65372.1"/>
    </source>
</evidence>
<dbReference type="InterPro" id="IPR036651">
    <property type="entry name" value="Gln_synt_N_sf"/>
</dbReference>
<dbReference type="AlphaFoldDB" id="A0A0M6ZBA2"/>
<keyword evidence="3 10" id="KW-0436">Ligase</keyword>
<dbReference type="SUPFAM" id="SSF55931">
    <property type="entry name" value="Glutamine synthetase/guanido kinase"/>
    <property type="match status" value="1"/>
</dbReference>
<evidence type="ECO:0000256" key="7">
    <source>
        <dbReference type="PROSITE-ProRule" id="PRU01331"/>
    </source>
</evidence>
<evidence type="ECO:0000256" key="3">
    <source>
        <dbReference type="ARBA" id="ARBA00022598"/>
    </source>
</evidence>
<evidence type="ECO:0000313" key="11">
    <source>
        <dbReference type="Proteomes" id="UP000049983"/>
    </source>
</evidence>
<accession>A0A0M6ZBA2</accession>
<name>A0A0M6ZBA2_9HYPH</name>
<dbReference type="Proteomes" id="UP000049983">
    <property type="component" value="Unassembled WGS sequence"/>
</dbReference>
<keyword evidence="4" id="KW-0547">Nucleotide-binding</keyword>
<evidence type="ECO:0000256" key="1">
    <source>
        <dbReference type="ARBA" id="ARBA00001946"/>
    </source>
</evidence>
<dbReference type="GO" id="GO:0004356">
    <property type="term" value="F:glutamine synthetase activity"/>
    <property type="evidence" value="ECO:0007669"/>
    <property type="project" value="UniProtKB-EC"/>
</dbReference>
<comment type="function">
    <text evidence="2">Catalyzes the ATP-dependent biosynthesis of glutamine from glutamate and ammonia.</text>
</comment>
<dbReference type="Pfam" id="PF16952">
    <property type="entry name" value="Gln-synt_N_2"/>
    <property type="match status" value="1"/>
</dbReference>
<dbReference type="PANTHER" id="PTHR43785">
    <property type="entry name" value="GAMMA-GLUTAMYLPUTRESCINE SYNTHETASE"/>
    <property type="match status" value="1"/>
</dbReference>
<dbReference type="InterPro" id="IPR008147">
    <property type="entry name" value="Gln_synt_N"/>
</dbReference>
<keyword evidence="6" id="KW-0535">Nitrogen fixation</keyword>
<keyword evidence="5" id="KW-0067">ATP-binding</keyword>
<proteinExistence type="inferred from homology"/>
<dbReference type="GeneID" id="97668186"/>
<evidence type="ECO:0000256" key="5">
    <source>
        <dbReference type="ARBA" id="ARBA00022840"/>
    </source>
</evidence>